<organism evidence="2 3">
    <name type="scientific">Mycena sanguinolenta</name>
    <dbReference type="NCBI Taxonomy" id="230812"/>
    <lineage>
        <taxon>Eukaryota</taxon>
        <taxon>Fungi</taxon>
        <taxon>Dikarya</taxon>
        <taxon>Basidiomycota</taxon>
        <taxon>Agaricomycotina</taxon>
        <taxon>Agaricomycetes</taxon>
        <taxon>Agaricomycetidae</taxon>
        <taxon>Agaricales</taxon>
        <taxon>Marasmiineae</taxon>
        <taxon>Mycenaceae</taxon>
        <taxon>Mycena</taxon>
    </lineage>
</organism>
<proteinExistence type="predicted"/>
<feature type="region of interest" description="Disordered" evidence="1">
    <location>
        <begin position="63"/>
        <end position="154"/>
    </location>
</feature>
<keyword evidence="3" id="KW-1185">Reference proteome</keyword>
<comment type="caution">
    <text evidence="2">The sequence shown here is derived from an EMBL/GenBank/DDBJ whole genome shotgun (WGS) entry which is preliminary data.</text>
</comment>
<evidence type="ECO:0000256" key="1">
    <source>
        <dbReference type="SAM" id="MobiDB-lite"/>
    </source>
</evidence>
<accession>A0A8H6XXQ2</accession>
<protein>
    <submittedName>
        <fullName evidence="2">Uncharacterized protein</fullName>
    </submittedName>
</protein>
<dbReference type="Proteomes" id="UP000623467">
    <property type="component" value="Unassembled WGS sequence"/>
</dbReference>
<gene>
    <name evidence="2" type="ORF">MSAN_01741200</name>
</gene>
<dbReference type="AlphaFoldDB" id="A0A8H6XXQ2"/>
<sequence length="173" mass="20366">MWDAWQEIDDSELIKKSWKLCQTKEWDLSYECLTSFRAREALRQIKVTDRDFWEELEGGRIRALEEHNEEYPDDPDPMSTSPADDDETLDGCEISSRRVKRATMESAMEPLTSENNRAETLDDVEEDDVDVDDNDEPISAEVPGKRTRKPTTRYAGFWRHRDDVHWESDEEFS</sequence>
<dbReference type="OrthoDB" id="3257623at2759"/>
<evidence type="ECO:0000313" key="2">
    <source>
        <dbReference type="EMBL" id="KAF7349508.1"/>
    </source>
</evidence>
<feature type="compositionally biased region" description="Acidic residues" evidence="1">
    <location>
        <begin position="121"/>
        <end position="138"/>
    </location>
</feature>
<reference evidence="2" key="1">
    <citation type="submission" date="2020-05" db="EMBL/GenBank/DDBJ databases">
        <title>Mycena genomes resolve the evolution of fungal bioluminescence.</title>
        <authorList>
            <person name="Tsai I.J."/>
        </authorList>
    </citation>
    <scope>NUCLEOTIDE SEQUENCE</scope>
    <source>
        <strain evidence="2">160909Yilan</strain>
    </source>
</reference>
<name>A0A8H6XXQ2_9AGAR</name>
<evidence type="ECO:0000313" key="3">
    <source>
        <dbReference type="Proteomes" id="UP000623467"/>
    </source>
</evidence>
<dbReference type="EMBL" id="JACAZH010000016">
    <property type="protein sequence ID" value="KAF7349508.1"/>
    <property type="molecule type" value="Genomic_DNA"/>
</dbReference>